<dbReference type="CDD" id="cd02134">
    <property type="entry name" value="KH-II_NusA_rpt1"/>
    <property type="match status" value="1"/>
</dbReference>
<keyword evidence="3 7" id="KW-0889">Transcription antitermination</keyword>
<dbReference type="CDD" id="cd04455">
    <property type="entry name" value="S1_NusA"/>
    <property type="match status" value="1"/>
</dbReference>
<dbReference type="InterPro" id="IPR015946">
    <property type="entry name" value="KH_dom-like_a/b"/>
</dbReference>
<feature type="domain" description="S1 motif" evidence="8">
    <location>
        <begin position="136"/>
        <end position="198"/>
    </location>
</feature>
<dbReference type="SUPFAM" id="SSF50249">
    <property type="entry name" value="Nucleic acid-binding proteins"/>
    <property type="match status" value="1"/>
</dbReference>
<evidence type="ECO:0000256" key="5">
    <source>
        <dbReference type="ARBA" id="ARBA00023015"/>
    </source>
</evidence>
<dbReference type="Pfam" id="PF26594">
    <property type="entry name" value="KH_NusA_2nd"/>
    <property type="match status" value="1"/>
</dbReference>
<dbReference type="InterPro" id="IPR013735">
    <property type="entry name" value="TF_NusA_N"/>
</dbReference>
<dbReference type="GO" id="GO:0031564">
    <property type="term" value="P:transcription antitermination"/>
    <property type="evidence" value="ECO:0007669"/>
    <property type="project" value="UniProtKB-UniRule"/>
</dbReference>
<dbReference type="InterPro" id="IPR010213">
    <property type="entry name" value="TF_NusA"/>
</dbReference>
<gene>
    <name evidence="7 9" type="primary">nusA</name>
    <name evidence="9" type="ORF">DDT42_00102</name>
</gene>
<dbReference type="InterPro" id="IPR012340">
    <property type="entry name" value="NA-bd_OB-fold"/>
</dbReference>
<keyword evidence="4 7" id="KW-0694">RNA-binding</keyword>
<comment type="subunit">
    <text evidence="7">Monomer. Binds directly to the core enzyme of the DNA-dependent RNA polymerase and to nascent RNA.</text>
</comment>
<comment type="subcellular location">
    <subcellularLocation>
        <location evidence="7">Cytoplasm</location>
    </subcellularLocation>
</comment>
<evidence type="ECO:0000256" key="2">
    <source>
        <dbReference type="ARBA" id="ARBA00022490"/>
    </source>
</evidence>
<accession>A0A9E2F5D6</accession>
<dbReference type="NCBIfam" id="TIGR01953">
    <property type="entry name" value="NusA"/>
    <property type="match status" value="1"/>
</dbReference>
<dbReference type="InterPro" id="IPR003029">
    <property type="entry name" value="S1_domain"/>
</dbReference>
<evidence type="ECO:0000256" key="7">
    <source>
        <dbReference type="HAMAP-Rule" id="MF_00945"/>
    </source>
</evidence>
<dbReference type="GO" id="GO:0003723">
    <property type="term" value="F:RNA binding"/>
    <property type="evidence" value="ECO:0007669"/>
    <property type="project" value="UniProtKB-UniRule"/>
</dbReference>
<protein>
    <recommendedName>
        <fullName evidence="7">Transcription termination/antitermination protein NusA</fullName>
    </recommendedName>
</protein>
<keyword evidence="2 7" id="KW-0963">Cytoplasm</keyword>
<name>A0A9E2F5D6_PSYF1</name>
<evidence type="ECO:0000256" key="6">
    <source>
        <dbReference type="ARBA" id="ARBA00023163"/>
    </source>
</evidence>
<evidence type="ECO:0000256" key="1">
    <source>
        <dbReference type="ARBA" id="ARBA00022472"/>
    </source>
</evidence>
<organism evidence="9 10">
    <name type="scientific">Psychracetigena formicireducens</name>
    <dbReference type="NCBI Taxonomy" id="2986056"/>
    <lineage>
        <taxon>Bacteria</taxon>
        <taxon>Bacillati</taxon>
        <taxon>Candidatus Lithacetigenota</taxon>
        <taxon>Candidatus Psychracetigena</taxon>
    </lineage>
</organism>
<evidence type="ECO:0000259" key="8">
    <source>
        <dbReference type="PROSITE" id="PS50126"/>
    </source>
</evidence>
<dbReference type="FunFam" id="3.30.300.20:FF:000002">
    <property type="entry name" value="Transcription termination/antitermination protein NusA"/>
    <property type="match status" value="1"/>
</dbReference>
<dbReference type="Gene3D" id="3.30.300.20">
    <property type="match status" value="2"/>
</dbReference>
<dbReference type="Pfam" id="PF00575">
    <property type="entry name" value="S1"/>
    <property type="match status" value="1"/>
</dbReference>
<dbReference type="GO" id="GO:0006353">
    <property type="term" value="P:DNA-templated transcription termination"/>
    <property type="evidence" value="ECO:0007669"/>
    <property type="project" value="UniProtKB-UniRule"/>
</dbReference>
<dbReference type="GO" id="GO:0003700">
    <property type="term" value="F:DNA-binding transcription factor activity"/>
    <property type="evidence" value="ECO:0007669"/>
    <property type="project" value="InterPro"/>
</dbReference>
<dbReference type="HAMAP" id="MF_00945_B">
    <property type="entry name" value="NusA_B"/>
    <property type="match status" value="1"/>
</dbReference>
<dbReference type="GO" id="GO:0005829">
    <property type="term" value="C:cytosol"/>
    <property type="evidence" value="ECO:0007669"/>
    <property type="project" value="TreeGrafter"/>
</dbReference>
<evidence type="ECO:0000313" key="10">
    <source>
        <dbReference type="Proteomes" id="UP000811545"/>
    </source>
</evidence>
<dbReference type="InterPro" id="IPR036555">
    <property type="entry name" value="NusA_N_sf"/>
</dbReference>
<dbReference type="Gene3D" id="3.30.1480.10">
    <property type="entry name" value="NusA, N-terminal domain"/>
    <property type="match status" value="1"/>
</dbReference>
<sequence length="350" mass="39190">MASRELISAVEEIEKLKGIPKIKIIEGIKKGITSAYRKKYGAGEFFVDINEKSGELRLLVRKKVVEEVLDQAMEINLTEALSFNPAVQIGDSVDIYLPIPKEFGRIAIQVARQIISQAVREGEREAIISSFAAREGDIILGQIWRSDTKGYYVKLSVGEGLLPNKEQGQEQYNMGDRLKVYILKVEQTRRDPLVIVSRSHPGLLRKIMEMEIPEIQQGQVEIVDIVREGGLRSKVAVRSRNDRIEPVGLCIGPKGHRIQSIIHELKGERIDIIKWNKDLKEYVMSALSPAQVSRVEIVELNNPEGTREKVARVFVSKTGNAKSVAIGSRGLNVHLAARLTGVKIDIIEEE</sequence>
<dbReference type="PROSITE" id="PS50126">
    <property type="entry name" value="S1"/>
    <property type="match status" value="1"/>
</dbReference>
<dbReference type="Pfam" id="PF08529">
    <property type="entry name" value="NusA_N"/>
    <property type="match status" value="1"/>
</dbReference>
<keyword evidence="6 7" id="KW-0804">Transcription</keyword>
<dbReference type="InterPro" id="IPR058582">
    <property type="entry name" value="KH_NusA_2nd"/>
</dbReference>
<dbReference type="SUPFAM" id="SSF69705">
    <property type="entry name" value="Transcription factor NusA, N-terminal domain"/>
    <property type="match status" value="1"/>
</dbReference>
<dbReference type="InterPro" id="IPR030842">
    <property type="entry name" value="TF_NusA_bacterial"/>
</dbReference>
<evidence type="ECO:0000313" key="9">
    <source>
        <dbReference type="EMBL" id="MBT9144270.1"/>
    </source>
</evidence>
<dbReference type="Pfam" id="PF13184">
    <property type="entry name" value="KH_NusA_1st"/>
    <property type="match status" value="1"/>
</dbReference>
<dbReference type="AlphaFoldDB" id="A0A9E2F5D6"/>
<dbReference type="SMART" id="SM00316">
    <property type="entry name" value="S1"/>
    <property type="match status" value="1"/>
</dbReference>
<reference evidence="9 10" key="1">
    <citation type="journal article" date="2021" name="bioRxiv">
        <title>Unique metabolic strategies in Hadean analogues reveal hints for primordial physiology.</title>
        <authorList>
            <person name="Nobu M.K."/>
            <person name="Nakai R."/>
            <person name="Tamazawa S."/>
            <person name="Mori H."/>
            <person name="Toyoda A."/>
            <person name="Ijiri A."/>
            <person name="Suzuki S."/>
            <person name="Kurokawa K."/>
            <person name="Kamagata Y."/>
            <person name="Tamaki H."/>
        </authorList>
    </citation>
    <scope>NUCLEOTIDE SEQUENCE [LARGE SCALE GENOMIC DNA]</scope>
    <source>
        <strain evidence="9">BS525</strain>
    </source>
</reference>
<comment type="function">
    <text evidence="7">Participates in both transcription termination and antitermination.</text>
</comment>
<keyword evidence="5 7" id="KW-0805">Transcription regulation</keyword>
<keyword evidence="1 7" id="KW-0806">Transcription termination</keyword>
<dbReference type="SUPFAM" id="SSF54814">
    <property type="entry name" value="Prokaryotic type KH domain (KH-domain type II)"/>
    <property type="match status" value="2"/>
</dbReference>
<comment type="caution">
    <text evidence="9">The sequence shown here is derived from an EMBL/GenBank/DDBJ whole genome shotgun (WGS) entry which is preliminary data.</text>
</comment>
<dbReference type="Proteomes" id="UP000811545">
    <property type="component" value="Unassembled WGS sequence"/>
</dbReference>
<proteinExistence type="inferred from homology"/>
<dbReference type="PANTHER" id="PTHR22648">
    <property type="entry name" value="TRANSCRIPTION TERMINATION FACTOR NUSA"/>
    <property type="match status" value="1"/>
</dbReference>
<evidence type="ECO:0000256" key="3">
    <source>
        <dbReference type="ARBA" id="ARBA00022814"/>
    </source>
</evidence>
<evidence type="ECO:0000256" key="4">
    <source>
        <dbReference type="ARBA" id="ARBA00022884"/>
    </source>
</evidence>
<dbReference type="PANTHER" id="PTHR22648:SF0">
    <property type="entry name" value="TRANSCRIPTION TERMINATION_ANTITERMINATION PROTEIN NUSA"/>
    <property type="match status" value="1"/>
</dbReference>
<dbReference type="InterPro" id="IPR025249">
    <property type="entry name" value="TF_NusA_KH_1st"/>
</dbReference>
<dbReference type="Gene3D" id="2.40.50.140">
    <property type="entry name" value="Nucleic acid-binding proteins"/>
    <property type="match status" value="1"/>
</dbReference>
<dbReference type="InterPro" id="IPR009019">
    <property type="entry name" value="KH_sf_prok-type"/>
</dbReference>
<dbReference type="EMBL" id="QLTW01000002">
    <property type="protein sequence ID" value="MBT9144270.1"/>
    <property type="molecule type" value="Genomic_DNA"/>
</dbReference>
<comment type="similarity">
    <text evidence="7">Belongs to the NusA family.</text>
</comment>